<reference evidence="3 5" key="2">
    <citation type="journal article" date="2019" name="Science, e1252229">
        <title>Invertible promoters mediate bacterial phase variation, antibiotic resistance, and host adaptation in the gut.</title>
        <authorList>
            <person name="Jiang X."/>
            <person name="Hall A.B."/>
            <person name="Arthur T.D."/>
            <person name="Plichta D.R."/>
            <person name="Covington C.T."/>
            <person name="Poyet M."/>
            <person name="Crothers J."/>
            <person name="Moses P.L."/>
            <person name="Tolonen A.C."/>
            <person name="Vlamakis H."/>
            <person name="Alm E.J."/>
            <person name="Xavier R.J."/>
        </authorList>
    </citation>
    <scope>NUCLEOTIDE SEQUENCE [LARGE SCALE GENOMIC DNA]</scope>
    <source>
        <strain evidence="3">Aa_0143</strain>
        <strain evidence="5">aa_0143</strain>
    </source>
</reference>
<name>A0A174A7V3_9FIRM</name>
<feature type="domain" description="GerMN" evidence="1">
    <location>
        <begin position="215"/>
        <end position="300"/>
    </location>
</feature>
<accession>A0A174A7V3</accession>
<dbReference type="PROSITE" id="PS51257">
    <property type="entry name" value="PROKAR_LIPOPROTEIN"/>
    <property type="match status" value="1"/>
</dbReference>
<dbReference type="EMBL" id="RCYR01000001">
    <property type="protein sequence ID" value="RYS82223.1"/>
    <property type="molecule type" value="Genomic_DNA"/>
</dbReference>
<evidence type="ECO:0000313" key="5">
    <source>
        <dbReference type="Proteomes" id="UP000292665"/>
    </source>
</evidence>
<dbReference type="Proteomes" id="UP000095787">
    <property type="component" value="Unassembled WGS sequence"/>
</dbReference>
<dbReference type="Proteomes" id="UP000292665">
    <property type="component" value="Unassembled WGS sequence"/>
</dbReference>
<gene>
    <name evidence="3" type="ORF">EAI93_00510</name>
    <name evidence="2" type="ORF">ERS852456_00936</name>
</gene>
<dbReference type="RefSeq" id="WP_004845613.1">
    <property type="nucleotide sequence ID" value="NZ_CATVPX010000020.1"/>
</dbReference>
<sequence>MKRNRKLAVVICICLILSLCLPFFLSGCRKKKIDSEMSVYYLNEDRTGLVKAPYETGKTAKGKKMTDKEICGMAEDILETLRKPSDKIENVPPIPNEVSVQKCELRGSILDIDFNKAYLKVNSLEEKLMRASIVCSLSEIEGVNAVLFTIDGESLKDSDGNSIGLMTEDDFVENTGSSPSAYQTVELTLYFANESGDKLVPQKVSARYSSNLSKEKMIVEKLMQGPESGAYPTINPNANLLGVTIKDDICYVNFDSTFLNGEYDILPKLTIYSIVNSLVEGTEATQVQITINGESKAKYMGTVDLSQPLKENLELVAADDKK</sequence>
<evidence type="ECO:0000313" key="4">
    <source>
        <dbReference type="Proteomes" id="UP000095787"/>
    </source>
</evidence>
<dbReference type="Pfam" id="PF10646">
    <property type="entry name" value="Germane"/>
    <property type="match status" value="2"/>
</dbReference>
<feature type="domain" description="GerMN" evidence="1">
    <location>
        <begin position="74"/>
        <end position="159"/>
    </location>
</feature>
<organism evidence="2 4">
    <name type="scientific">[Ruminococcus] torques</name>
    <dbReference type="NCBI Taxonomy" id="33039"/>
    <lineage>
        <taxon>Bacteria</taxon>
        <taxon>Bacillati</taxon>
        <taxon>Bacillota</taxon>
        <taxon>Clostridia</taxon>
        <taxon>Lachnospirales</taxon>
        <taxon>Lachnospiraceae</taxon>
        <taxon>Mediterraneibacter</taxon>
    </lineage>
</organism>
<evidence type="ECO:0000259" key="1">
    <source>
        <dbReference type="SMART" id="SM00909"/>
    </source>
</evidence>
<dbReference type="GeneID" id="97329102"/>
<dbReference type="SMART" id="SM00909">
    <property type="entry name" value="Germane"/>
    <property type="match status" value="2"/>
</dbReference>
<dbReference type="AlphaFoldDB" id="A0A174A7V3"/>
<reference evidence="2 4" key="1">
    <citation type="submission" date="2015-09" db="EMBL/GenBank/DDBJ databases">
        <authorList>
            <consortium name="Pathogen Informatics"/>
        </authorList>
    </citation>
    <scope>NUCLEOTIDE SEQUENCE [LARGE SCALE GENOMIC DNA]</scope>
    <source>
        <strain evidence="2 4">2789STDY5834841</strain>
    </source>
</reference>
<dbReference type="InterPro" id="IPR019606">
    <property type="entry name" value="GerMN"/>
</dbReference>
<protein>
    <submittedName>
        <fullName evidence="2">Spore germination protein</fullName>
    </submittedName>
    <submittedName>
        <fullName evidence="3">Sporulation protein</fullName>
    </submittedName>
</protein>
<dbReference type="EMBL" id="CYZO01000009">
    <property type="protein sequence ID" value="CUN83556.1"/>
    <property type="molecule type" value="Genomic_DNA"/>
</dbReference>
<proteinExistence type="predicted"/>
<evidence type="ECO:0000313" key="3">
    <source>
        <dbReference type="EMBL" id="RYS82223.1"/>
    </source>
</evidence>
<evidence type="ECO:0000313" key="2">
    <source>
        <dbReference type="EMBL" id="CUN83556.1"/>
    </source>
</evidence>